<evidence type="ECO:0000313" key="2">
    <source>
        <dbReference type="Proteomes" id="UP001155483"/>
    </source>
</evidence>
<dbReference type="PANTHER" id="PTHR38436:SF1">
    <property type="entry name" value="ESTER CYCLASE"/>
    <property type="match status" value="1"/>
</dbReference>
<dbReference type="EMBL" id="JAOTIF010000001">
    <property type="protein sequence ID" value="MCU7547575.1"/>
    <property type="molecule type" value="Genomic_DNA"/>
</dbReference>
<dbReference type="Gene3D" id="3.10.450.50">
    <property type="match status" value="1"/>
</dbReference>
<comment type="caution">
    <text evidence="1">The sequence shown here is derived from an EMBL/GenBank/DDBJ whole genome shotgun (WGS) entry which is preliminary data.</text>
</comment>
<dbReference type="RefSeq" id="WP_279295021.1">
    <property type="nucleotide sequence ID" value="NZ_JAOTIF010000001.1"/>
</dbReference>
<organism evidence="1 2">
    <name type="scientific">Paraflavisolibacter caeni</name>
    <dbReference type="NCBI Taxonomy" id="2982496"/>
    <lineage>
        <taxon>Bacteria</taxon>
        <taxon>Pseudomonadati</taxon>
        <taxon>Bacteroidota</taxon>
        <taxon>Chitinophagia</taxon>
        <taxon>Chitinophagales</taxon>
        <taxon>Chitinophagaceae</taxon>
        <taxon>Paraflavisolibacter</taxon>
    </lineage>
</organism>
<dbReference type="Pfam" id="PF07366">
    <property type="entry name" value="SnoaL"/>
    <property type="match status" value="1"/>
</dbReference>
<dbReference type="PANTHER" id="PTHR38436">
    <property type="entry name" value="POLYKETIDE CYCLASE SNOAL-LIKE DOMAIN"/>
    <property type="match status" value="1"/>
</dbReference>
<dbReference type="SUPFAM" id="SSF54427">
    <property type="entry name" value="NTF2-like"/>
    <property type="match status" value="1"/>
</dbReference>
<keyword evidence="2" id="KW-1185">Reference proteome</keyword>
<name>A0A9X2XS26_9BACT</name>
<dbReference type="GO" id="GO:0030638">
    <property type="term" value="P:polyketide metabolic process"/>
    <property type="evidence" value="ECO:0007669"/>
    <property type="project" value="InterPro"/>
</dbReference>
<gene>
    <name evidence="1" type="ORF">OCK74_00545</name>
</gene>
<proteinExistence type="predicted"/>
<dbReference type="InterPro" id="IPR032710">
    <property type="entry name" value="NTF2-like_dom_sf"/>
</dbReference>
<sequence>MSIENNIQLIKRFVAFINTANEKLAEELISTDAKFYVPGQPEPMHGPGGYLSIIGMMRSGFSDIQWSLEDKVVEENKVAARFIMRGTHNGIFFGVPPTGKTITVQAINFYRFSNGQIVEEYGQPDMLGLLQQIGAIPQV</sequence>
<evidence type="ECO:0000313" key="1">
    <source>
        <dbReference type="EMBL" id="MCU7547575.1"/>
    </source>
</evidence>
<dbReference type="Proteomes" id="UP001155483">
    <property type="component" value="Unassembled WGS sequence"/>
</dbReference>
<reference evidence="1" key="2">
    <citation type="submission" date="2023-04" db="EMBL/GenBank/DDBJ databases">
        <title>Paracnuella aquatica gen. nov., sp. nov., a member of the family Chitinophagaceae isolated from a hot spring.</title>
        <authorList>
            <person name="Wang C."/>
        </authorList>
    </citation>
    <scope>NUCLEOTIDE SEQUENCE</scope>
    <source>
        <strain evidence="1">LB-8</strain>
    </source>
</reference>
<dbReference type="InterPro" id="IPR009959">
    <property type="entry name" value="Cyclase_SnoaL-like"/>
</dbReference>
<reference evidence="1" key="1">
    <citation type="submission" date="2022-09" db="EMBL/GenBank/DDBJ databases">
        <authorList>
            <person name="Yuan C."/>
            <person name="Ke Z."/>
        </authorList>
    </citation>
    <scope>NUCLEOTIDE SEQUENCE</scope>
    <source>
        <strain evidence="1">LB-8</strain>
    </source>
</reference>
<dbReference type="AlphaFoldDB" id="A0A9X2XS26"/>
<protein>
    <submittedName>
        <fullName evidence="1">Ester cyclase</fullName>
    </submittedName>
</protein>
<accession>A0A9X2XS26</accession>